<dbReference type="RefSeq" id="WP_203783145.1">
    <property type="nucleotide sequence ID" value="NZ_BOMV01000051.1"/>
</dbReference>
<feature type="domain" description="Mycothiol-dependent maleylpyruvate isomerase metal-binding" evidence="1">
    <location>
        <begin position="11"/>
        <end position="133"/>
    </location>
</feature>
<dbReference type="InterPro" id="IPR034660">
    <property type="entry name" value="DinB/YfiT-like"/>
</dbReference>
<dbReference type="GO" id="GO:0046872">
    <property type="term" value="F:metal ion binding"/>
    <property type="evidence" value="ECO:0007669"/>
    <property type="project" value="InterPro"/>
</dbReference>
<dbReference type="SUPFAM" id="SSF109854">
    <property type="entry name" value="DinB/YfiT-like putative metalloenzymes"/>
    <property type="match status" value="1"/>
</dbReference>
<comment type="caution">
    <text evidence="2">The sequence shown here is derived from an EMBL/GenBank/DDBJ whole genome shotgun (WGS) entry which is preliminary data.</text>
</comment>
<gene>
    <name evidence="2" type="ORF">Ari01nite_43130</name>
</gene>
<organism evidence="2 3">
    <name type="scientific">Paractinoplanes rishiriensis</name>
    <dbReference type="NCBI Taxonomy" id="1050105"/>
    <lineage>
        <taxon>Bacteria</taxon>
        <taxon>Bacillati</taxon>
        <taxon>Actinomycetota</taxon>
        <taxon>Actinomycetes</taxon>
        <taxon>Micromonosporales</taxon>
        <taxon>Micromonosporaceae</taxon>
        <taxon>Paractinoplanes</taxon>
    </lineage>
</organism>
<dbReference type="Pfam" id="PF11716">
    <property type="entry name" value="MDMPI_N"/>
    <property type="match status" value="1"/>
</dbReference>
<reference evidence="2" key="1">
    <citation type="submission" date="2021-01" db="EMBL/GenBank/DDBJ databases">
        <title>Whole genome shotgun sequence of Actinoplanes rishiriensis NBRC 108556.</title>
        <authorList>
            <person name="Komaki H."/>
            <person name="Tamura T."/>
        </authorList>
    </citation>
    <scope>NUCLEOTIDE SEQUENCE</scope>
    <source>
        <strain evidence="2">NBRC 108556</strain>
    </source>
</reference>
<protein>
    <recommendedName>
        <fullName evidence="1">Mycothiol-dependent maleylpyruvate isomerase metal-binding domain-containing protein</fullName>
    </recommendedName>
</protein>
<dbReference type="AlphaFoldDB" id="A0A919MVI2"/>
<keyword evidence="3" id="KW-1185">Reference proteome</keyword>
<dbReference type="EMBL" id="BOMV01000051">
    <property type="protein sequence ID" value="GIE96848.1"/>
    <property type="molecule type" value="Genomic_DNA"/>
</dbReference>
<proteinExistence type="predicted"/>
<dbReference type="GO" id="GO:0005886">
    <property type="term" value="C:plasma membrane"/>
    <property type="evidence" value="ECO:0007669"/>
    <property type="project" value="TreeGrafter"/>
</dbReference>
<dbReference type="PANTHER" id="PTHR40758">
    <property type="entry name" value="CONSERVED PROTEIN"/>
    <property type="match status" value="1"/>
</dbReference>
<name>A0A919MVI2_9ACTN</name>
<dbReference type="InterPro" id="IPR017517">
    <property type="entry name" value="Maleyloyr_isom"/>
</dbReference>
<dbReference type="Gene3D" id="1.20.120.450">
    <property type="entry name" value="dinb family like domain"/>
    <property type="match status" value="1"/>
</dbReference>
<dbReference type="InterPro" id="IPR024344">
    <property type="entry name" value="MDMPI_metal-binding"/>
</dbReference>
<dbReference type="InterPro" id="IPR036527">
    <property type="entry name" value="SCP2_sterol-bd_dom_sf"/>
</dbReference>
<dbReference type="SUPFAM" id="SSF55718">
    <property type="entry name" value="SCP-like"/>
    <property type="match status" value="1"/>
</dbReference>
<evidence type="ECO:0000313" key="3">
    <source>
        <dbReference type="Proteomes" id="UP000636960"/>
    </source>
</evidence>
<sequence>MSWLAPERYAAELEAETARLAAAAAGQFPEAVVPACPEWTVRDLVTHVGSGHRLAAGIIEARRDSPAPYRLVDAPDDPAEWAGWLASGARRLTDAVRDLGFDGRVWTWQPQHQTAGFWLRRMVHDLIIHRFDADEIDHDVTGGLAPDLAADGIADMLLVFEIVGKFAGDGERLQFTATDTGDGWHATLDAGGLSWRAGTAPADVTVSAPVTDLLLVLNRRREPAAVEGDRELFDRWWAITRF</sequence>
<dbReference type="Proteomes" id="UP000636960">
    <property type="component" value="Unassembled WGS sequence"/>
</dbReference>
<accession>A0A919MVI2</accession>
<dbReference type="PANTHER" id="PTHR40758:SF1">
    <property type="entry name" value="CONSERVED PROTEIN"/>
    <property type="match status" value="1"/>
</dbReference>
<dbReference type="NCBIfam" id="TIGR03083">
    <property type="entry name" value="maleylpyruvate isomerase family mycothiol-dependent enzyme"/>
    <property type="match status" value="1"/>
</dbReference>
<evidence type="ECO:0000313" key="2">
    <source>
        <dbReference type="EMBL" id="GIE96848.1"/>
    </source>
</evidence>
<evidence type="ECO:0000259" key="1">
    <source>
        <dbReference type="Pfam" id="PF11716"/>
    </source>
</evidence>